<evidence type="ECO:0000313" key="1">
    <source>
        <dbReference type="EMBL" id="JAE31263.1"/>
    </source>
</evidence>
<protein>
    <submittedName>
        <fullName evidence="1">Uncharacterized protein</fullName>
    </submittedName>
</protein>
<dbReference type="AlphaFoldDB" id="A0A0A9HEB8"/>
<organism evidence="1">
    <name type="scientific">Arundo donax</name>
    <name type="common">Giant reed</name>
    <name type="synonym">Donax arundinaceus</name>
    <dbReference type="NCBI Taxonomy" id="35708"/>
    <lineage>
        <taxon>Eukaryota</taxon>
        <taxon>Viridiplantae</taxon>
        <taxon>Streptophyta</taxon>
        <taxon>Embryophyta</taxon>
        <taxon>Tracheophyta</taxon>
        <taxon>Spermatophyta</taxon>
        <taxon>Magnoliopsida</taxon>
        <taxon>Liliopsida</taxon>
        <taxon>Poales</taxon>
        <taxon>Poaceae</taxon>
        <taxon>PACMAD clade</taxon>
        <taxon>Arundinoideae</taxon>
        <taxon>Arundineae</taxon>
        <taxon>Arundo</taxon>
    </lineage>
</organism>
<accession>A0A0A9HEB8</accession>
<dbReference type="EMBL" id="GBRH01166633">
    <property type="protein sequence ID" value="JAE31263.1"/>
    <property type="molecule type" value="Transcribed_RNA"/>
</dbReference>
<reference evidence="1" key="1">
    <citation type="submission" date="2014-09" db="EMBL/GenBank/DDBJ databases">
        <authorList>
            <person name="Magalhaes I.L.F."/>
            <person name="Oliveira U."/>
            <person name="Santos F.R."/>
            <person name="Vidigal T.H.D.A."/>
            <person name="Brescovit A.D."/>
            <person name="Santos A.J."/>
        </authorList>
    </citation>
    <scope>NUCLEOTIDE SEQUENCE</scope>
    <source>
        <tissue evidence="1">Shoot tissue taken approximately 20 cm above the soil surface</tissue>
    </source>
</reference>
<proteinExistence type="predicted"/>
<name>A0A0A9HEB8_ARUDO</name>
<reference evidence="1" key="2">
    <citation type="journal article" date="2015" name="Data Brief">
        <title>Shoot transcriptome of the giant reed, Arundo donax.</title>
        <authorList>
            <person name="Barrero R.A."/>
            <person name="Guerrero F.D."/>
            <person name="Moolhuijzen P."/>
            <person name="Goolsby J.A."/>
            <person name="Tidwell J."/>
            <person name="Bellgard S.E."/>
            <person name="Bellgard M.I."/>
        </authorList>
    </citation>
    <scope>NUCLEOTIDE SEQUENCE</scope>
    <source>
        <tissue evidence="1">Shoot tissue taken approximately 20 cm above the soil surface</tissue>
    </source>
</reference>
<sequence>MDLRWCTGCFCPAAPPRFRQPSTAPPYSPPAPCSWGCAAATQLGSDPELMDRASGW</sequence>